<evidence type="ECO:0000313" key="4">
    <source>
        <dbReference type="Proteomes" id="UP000241808"/>
    </source>
</evidence>
<feature type="transmembrane region" description="Helical" evidence="1">
    <location>
        <begin position="119"/>
        <end position="140"/>
    </location>
</feature>
<keyword evidence="1" id="KW-1133">Transmembrane helix</keyword>
<evidence type="ECO:0000256" key="1">
    <source>
        <dbReference type="SAM" id="Phobius"/>
    </source>
</evidence>
<gene>
    <name evidence="3" type="ORF">C8P69_110158</name>
</gene>
<feature type="transmembrane region" description="Helical" evidence="1">
    <location>
        <begin position="80"/>
        <end position="107"/>
    </location>
</feature>
<proteinExistence type="predicted"/>
<comment type="caution">
    <text evidence="3">The sequence shown here is derived from an EMBL/GenBank/DDBJ whole genome shotgun (WGS) entry which is preliminary data.</text>
</comment>
<dbReference type="AlphaFoldDB" id="A0A2T4YYB3"/>
<feature type="transmembrane region" description="Helical" evidence="1">
    <location>
        <begin position="42"/>
        <end position="60"/>
    </location>
</feature>
<accession>A0A2T4YYB3</accession>
<name>A0A2T4YYB3_9HYPH</name>
<dbReference type="RefSeq" id="WP_108179166.1">
    <property type="nucleotide sequence ID" value="NZ_PZZL01000010.1"/>
</dbReference>
<sequence>MVVVKSPKEFYAGAIYLAFGVAGLWFGWNYPMGTAGRMGAGYFPKVLSAALILLGLVALVRGIRINGAPLDPIRLKPFLLIAAACSLFGLMIEPIGMIGGLFVLILLSAMASREFRWSPVALLGAAGLVAACALVFVWGLSVQMPLVGSWFTGG</sequence>
<evidence type="ECO:0000313" key="3">
    <source>
        <dbReference type="EMBL" id="PTM51492.1"/>
    </source>
</evidence>
<organism evidence="3 4">
    <name type="scientific">Phreatobacter oligotrophus</name>
    <dbReference type="NCBI Taxonomy" id="1122261"/>
    <lineage>
        <taxon>Bacteria</taxon>
        <taxon>Pseudomonadati</taxon>
        <taxon>Pseudomonadota</taxon>
        <taxon>Alphaproteobacteria</taxon>
        <taxon>Hyphomicrobiales</taxon>
        <taxon>Phreatobacteraceae</taxon>
        <taxon>Phreatobacter</taxon>
    </lineage>
</organism>
<reference evidence="3 4" key="1">
    <citation type="submission" date="2018-04" db="EMBL/GenBank/DDBJ databases">
        <title>Genomic Encyclopedia of Archaeal and Bacterial Type Strains, Phase II (KMG-II): from individual species to whole genera.</title>
        <authorList>
            <person name="Goeker M."/>
        </authorList>
    </citation>
    <scope>NUCLEOTIDE SEQUENCE [LARGE SCALE GENOMIC DNA]</scope>
    <source>
        <strain evidence="3 4">DSM 25521</strain>
    </source>
</reference>
<feature type="transmembrane region" description="Helical" evidence="1">
    <location>
        <begin position="12"/>
        <end position="30"/>
    </location>
</feature>
<dbReference type="Proteomes" id="UP000241808">
    <property type="component" value="Unassembled WGS sequence"/>
</dbReference>
<keyword evidence="1" id="KW-0812">Transmembrane</keyword>
<keyword evidence="1" id="KW-0472">Membrane</keyword>
<evidence type="ECO:0000259" key="2">
    <source>
        <dbReference type="Pfam" id="PF07331"/>
    </source>
</evidence>
<dbReference type="Pfam" id="PF07331">
    <property type="entry name" value="TctB"/>
    <property type="match status" value="1"/>
</dbReference>
<keyword evidence="4" id="KW-1185">Reference proteome</keyword>
<feature type="domain" description="DUF1468" evidence="2">
    <location>
        <begin position="11"/>
        <end position="145"/>
    </location>
</feature>
<dbReference type="EMBL" id="PZZL01000010">
    <property type="protein sequence ID" value="PTM51492.1"/>
    <property type="molecule type" value="Genomic_DNA"/>
</dbReference>
<protein>
    <submittedName>
        <fullName evidence="3">Tripartite tricarboxylate transporter TctB family protein</fullName>
    </submittedName>
</protein>
<dbReference type="OrthoDB" id="5186924at2"/>
<dbReference type="InterPro" id="IPR009936">
    <property type="entry name" value="DUF1468"/>
</dbReference>